<reference evidence="5 7" key="1">
    <citation type="submission" date="2015-05" db="EMBL/GenBank/DDBJ databases">
        <title>Genome assembly of Archangium gephyra DSM 2261.</title>
        <authorList>
            <person name="Sharma G."/>
            <person name="Subramanian S."/>
        </authorList>
    </citation>
    <scope>NUCLEOTIDE SEQUENCE [LARGE SCALE GENOMIC DNA]</scope>
    <source>
        <strain evidence="5 7">DSM 2261</strain>
    </source>
</reference>
<evidence type="ECO:0000256" key="4">
    <source>
        <dbReference type="ARBA" id="ARBA00022679"/>
    </source>
</evidence>
<dbReference type="InterPro" id="IPR002020">
    <property type="entry name" value="Citrate_synthase"/>
</dbReference>
<accession>A0AAC8Q264</accession>
<dbReference type="AlphaFoldDB" id="A0AAC8Q264"/>
<evidence type="ECO:0000313" key="5">
    <source>
        <dbReference type="EMBL" id="AKI99644.1"/>
    </source>
</evidence>
<gene>
    <name evidence="5" type="ORF">AA314_01271</name>
    <name evidence="6" type="ORF">ATI61_109162</name>
</gene>
<proteinExistence type="inferred from homology"/>
<evidence type="ECO:0000256" key="2">
    <source>
        <dbReference type="ARBA" id="ARBA00010566"/>
    </source>
</evidence>
<organism evidence="5 7">
    <name type="scientific">Archangium gephyra</name>
    <dbReference type="NCBI Taxonomy" id="48"/>
    <lineage>
        <taxon>Bacteria</taxon>
        <taxon>Pseudomonadati</taxon>
        <taxon>Myxococcota</taxon>
        <taxon>Myxococcia</taxon>
        <taxon>Myxococcales</taxon>
        <taxon>Cystobacterineae</taxon>
        <taxon>Archangiaceae</taxon>
        <taxon>Archangium</taxon>
    </lineage>
</organism>
<dbReference type="SUPFAM" id="SSF48256">
    <property type="entry name" value="Citrate synthase"/>
    <property type="match status" value="1"/>
</dbReference>
<dbReference type="Pfam" id="PF00285">
    <property type="entry name" value="Citrate_synt"/>
    <property type="match status" value="1"/>
</dbReference>
<dbReference type="CDD" id="cd06102">
    <property type="entry name" value="citrate_synt_like_2"/>
    <property type="match status" value="1"/>
</dbReference>
<dbReference type="InterPro" id="IPR016142">
    <property type="entry name" value="Citrate_synth-like_lrg_a-sub"/>
</dbReference>
<dbReference type="Gene3D" id="1.10.580.10">
    <property type="entry name" value="Citrate Synthase, domain 1"/>
    <property type="match status" value="1"/>
</dbReference>
<dbReference type="PANTHER" id="PTHR11739">
    <property type="entry name" value="CITRATE SYNTHASE"/>
    <property type="match status" value="1"/>
</dbReference>
<protein>
    <recommendedName>
        <fullName evidence="3">citrate synthase (unknown stereospecificity)</fullName>
        <ecNumber evidence="3">2.3.3.16</ecNumber>
    </recommendedName>
</protein>
<dbReference type="Proteomes" id="UP000035579">
    <property type="component" value="Chromosome"/>
</dbReference>
<evidence type="ECO:0000313" key="7">
    <source>
        <dbReference type="Proteomes" id="UP000035579"/>
    </source>
</evidence>
<reference evidence="6 8" key="2">
    <citation type="submission" date="2018-08" db="EMBL/GenBank/DDBJ databases">
        <title>Genomic Encyclopedia of Archaeal and Bacterial Type Strains, Phase II (KMG-II): from individual species to whole genera.</title>
        <authorList>
            <person name="Goeker M."/>
        </authorList>
    </citation>
    <scope>NUCLEOTIDE SEQUENCE [LARGE SCALE GENOMIC DNA]</scope>
    <source>
        <strain evidence="6 8">DSM 2261</strain>
    </source>
</reference>
<evidence type="ECO:0000313" key="8">
    <source>
        <dbReference type="Proteomes" id="UP000256345"/>
    </source>
</evidence>
<dbReference type="PRINTS" id="PR00143">
    <property type="entry name" value="CITRTSNTHASE"/>
</dbReference>
<dbReference type="GO" id="GO:0006099">
    <property type="term" value="P:tricarboxylic acid cycle"/>
    <property type="evidence" value="ECO:0007669"/>
    <property type="project" value="TreeGrafter"/>
</dbReference>
<dbReference type="InterPro" id="IPR036969">
    <property type="entry name" value="Citrate_synthase_sf"/>
</dbReference>
<evidence type="ECO:0000313" key="6">
    <source>
        <dbReference type="EMBL" id="REG27825.1"/>
    </source>
</evidence>
<dbReference type="Gene3D" id="1.10.230.10">
    <property type="entry name" value="Cytochrome P450-Terp, domain 2"/>
    <property type="match status" value="1"/>
</dbReference>
<keyword evidence="8" id="KW-1185">Reference proteome</keyword>
<dbReference type="PANTHER" id="PTHR11739:SF4">
    <property type="entry name" value="CITRATE SYNTHASE, PEROXISOMAL"/>
    <property type="match status" value="1"/>
</dbReference>
<dbReference type="Proteomes" id="UP000256345">
    <property type="component" value="Unassembled WGS sequence"/>
</dbReference>
<dbReference type="EMBL" id="QUMU01000009">
    <property type="protein sequence ID" value="REG27825.1"/>
    <property type="molecule type" value="Genomic_DNA"/>
</dbReference>
<dbReference type="GO" id="GO:0005975">
    <property type="term" value="P:carbohydrate metabolic process"/>
    <property type="evidence" value="ECO:0007669"/>
    <property type="project" value="TreeGrafter"/>
</dbReference>
<dbReference type="KEGG" id="age:AA314_01271"/>
<dbReference type="RefSeq" id="WP_047854689.1">
    <property type="nucleotide sequence ID" value="NZ_CP011509.1"/>
</dbReference>
<evidence type="ECO:0000256" key="1">
    <source>
        <dbReference type="ARBA" id="ARBA00004751"/>
    </source>
</evidence>
<comment type="pathway">
    <text evidence="1">Carbohydrate metabolism; tricarboxylic acid cycle; isocitrate from oxaloacetate: step 1/2.</text>
</comment>
<comment type="similarity">
    <text evidence="2">Belongs to the citrate synthase family.</text>
</comment>
<dbReference type="InterPro" id="IPR016143">
    <property type="entry name" value="Citrate_synth-like_sm_a-sub"/>
</dbReference>
<name>A0AAC8Q264_9BACT</name>
<sequence>MVEARGPKAQSRFDSRHEELVPAAEAAALLGVKRATLYTYVSRGLVRCVPEPGTKENRYVRADLERLKARHDARAGHAAVAAGALRWGEPVIDSAVSRVGAEGLAYRGQPAVRLAVEGRSFEDVAELLWSGSLPAQPVRWPSPELPVQPSAVAGLVPKRSPPLAVLLAVVPLLAAWDEARFAAPVEQERLRARRLLRHLAAWVCAAHAPARVARALKEETVAASLAVAWGATGKRAPEMLDRALVLCADHELNVSTFAARVTASSGADLYACLSAALAAVSGPKHGGASDRIEALLQEVGRPERARTVVHERLRRGESVPGFGHPLYPEGDPRTPPLLEAAYAFRPETVGVRVLRTVEEAMREAGHPAPTVDFGLVALASALELPAGAAAALFAVGRAAGWVAHVLEQREQGHLLRPRARYVGAPVTAP</sequence>
<dbReference type="GO" id="GO:0005829">
    <property type="term" value="C:cytosol"/>
    <property type="evidence" value="ECO:0007669"/>
    <property type="project" value="TreeGrafter"/>
</dbReference>
<evidence type="ECO:0000256" key="3">
    <source>
        <dbReference type="ARBA" id="ARBA00012972"/>
    </source>
</evidence>
<dbReference type="EC" id="2.3.3.16" evidence="3"/>
<dbReference type="EMBL" id="CP011509">
    <property type="protein sequence ID" value="AKI99644.1"/>
    <property type="molecule type" value="Genomic_DNA"/>
</dbReference>
<keyword evidence="4" id="KW-0808">Transferase</keyword>
<dbReference type="GO" id="GO:0036440">
    <property type="term" value="F:citrate synthase activity"/>
    <property type="evidence" value="ECO:0007669"/>
    <property type="project" value="UniProtKB-EC"/>
</dbReference>